<feature type="non-terminal residue" evidence="1">
    <location>
        <position position="132"/>
    </location>
</feature>
<evidence type="ECO:0000313" key="1">
    <source>
        <dbReference type="EMBL" id="TMI83110.1"/>
    </source>
</evidence>
<organism evidence="1 2">
    <name type="scientific">Candidatus Segetimicrobium genomatis</name>
    <dbReference type="NCBI Taxonomy" id="2569760"/>
    <lineage>
        <taxon>Bacteria</taxon>
        <taxon>Bacillati</taxon>
        <taxon>Candidatus Sysuimicrobiota</taxon>
        <taxon>Candidatus Sysuimicrobiia</taxon>
        <taxon>Candidatus Sysuimicrobiales</taxon>
        <taxon>Candidatus Segetimicrobiaceae</taxon>
        <taxon>Candidatus Segetimicrobium</taxon>
    </lineage>
</organism>
<dbReference type="AlphaFoldDB" id="A0A537JI10"/>
<evidence type="ECO:0000313" key="2">
    <source>
        <dbReference type="Proteomes" id="UP000318093"/>
    </source>
</evidence>
<accession>A0A537JI10</accession>
<sequence>MDFYALSPQMPVSGLIPERFVADEIAKMLPQALHGEAAVIPREAIRRAETAVGWRAWDVLSYERLADLAREAGADQLVVGWIRRLELDTGGPGVKSPTEGGDHMLSGSATVLVQIFAAAEGRIVAEAQGDGS</sequence>
<reference evidence="1 2" key="1">
    <citation type="journal article" date="2019" name="Nat. Microbiol.">
        <title>Mediterranean grassland soil C-N compound turnover is dependent on rainfall and depth, and is mediated by genomically divergent microorganisms.</title>
        <authorList>
            <person name="Diamond S."/>
            <person name="Andeer P.F."/>
            <person name="Li Z."/>
            <person name="Crits-Christoph A."/>
            <person name="Burstein D."/>
            <person name="Anantharaman K."/>
            <person name="Lane K.R."/>
            <person name="Thomas B.C."/>
            <person name="Pan C."/>
            <person name="Northen T.R."/>
            <person name="Banfield J.F."/>
        </authorList>
    </citation>
    <scope>NUCLEOTIDE SEQUENCE [LARGE SCALE GENOMIC DNA]</scope>
    <source>
        <strain evidence="1">NP_6</strain>
    </source>
</reference>
<protein>
    <submittedName>
        <fullName evidence="1">Uncharacterized protein</fullName>
    </submittedName>
</protein>
<proteinExistence type="predicted"/>
<dbReference type="EMBL" id="VBAN01000127">
    <property type="protein sequence ID" value="TMI83110.1"/>
    <property type="molecule type" value="Genomic_DNA"/>
</dbReference>
<dbReference type="Proteomes" id="UP000318093">
    <property type="component" value="Unassembled WGS sequence"/>
</dbReference>
<gene>
    <name evidence="1" type="ORF">E6H03_04355</name>
</gene>
<name>A0A537JI10_9BACT</name>
<comment type="caution">
    <text evidence="1">The sequence shown here is derived from an EMBL/GenBank/DDBJ whole genome shotgun (WGS) entry which is preliminary data.</text>
</comment>